<sequence length="122" mass="13754">MRDLLNRLLGGLDHDRPRYGYGRGRRPLWDERNRDAERIRRALRKAGLKEFSDRHGGFVVENGEESGPFSVAAALSPVLDQVDIAVVMADYTRALTAHGWRVGPDTGPDFQEQILEVWITPG</sequence>
<dbReference type="EMBL" id="RFFG01000036">
    <property type="protein sequence ID" value="RMI42083.1"/>
    <property type="molecule type" value="Genomic_DNA"/>
</dbReference>
<dbReference type="RefSeq" id="WP_122196077.1">
    <property type="nucleotide sequence ID" value="NZ_JBHSKC010000031.1"/>
</dbReference>
<evidence type="ECO:0000313" key="1">
    <source>
        <dbReference type="EMBL" id="RMI42083.1"/>
    </source>
</evidence>
<dbReference type="AlphaFoldDB" id="A0A3M2LZR9"/>
<evidence type="ECO:0000313" key="2">
    <source>
        <dbReference type="Proteomes" id="UP000282674"/>
    </source>
</evidence>
<organism evidence="1 2">
    <name type="scientific">Actinomadura harenae</name>
    <dbReference type="NCBI Taxonomy" id="2483351"/>
    <lineage>
        <taxon>Bacteria</taxon>
        <taxon>Bacillati</taxon>
        <taxon>Actinomycetota</taxon>
        <taxon>Actinomycetes</taxon>
        <taxon>Streptosporangiales</taxon>
        <taxon>Thermomonosporaceae</taxon>
        <taxon>Actinomadura</taxon>
    </lineage>
</organism>
<gene>
    <name evidence="1" type="ORF">EBO15_20750</name>
</gene>
<dbReference type="OrthoDB" id="3541000at2"/>
<dbReference type="Proteomes" id="UP000282674">
    <property type="component" value="Unassembled WGS sequence"/>
</dbReference>
<reference evidence="1 2" key="1">
    <citation type="submission" date="2018-10" db="EMBL/GenBank/DDBJ databases">
        <title>Isolation from soil.</title>
        <authorList>
            <person name="Hu J."/>
        </authorList>
    </citation>
    <scope>NUCLEOTIDE SEQUENCE [LARGE SCALE GENOMIC DNA]</scope>
    <source>
        <strain evidence="1 2">NEAU-Ht49</strain>
    </source>
</reference>
<protein>
    <submittedName>
        <fullName evidence="1">Uncharacterized protein</fullName>
    </submittedName>
</protein>
<comment type="caution">
    <text evidence="1">The sequence shown here is derived from an EMBL/GenBank/DDBJ whole genome shotgun (WGS) entry which is preliminary data.</text>
</comment>
<name>A0A3M2LZR9_9ACTN</name>
<accession>A0A3M2LZR9</accession>
<keyword evidence="2" id="KW-1185">Reference proteome</keyword>
<proteinExistence type="predicted"/>